<evidence type="ECO:0000313" key="2">
    <source>
        <dbReference type="EMBL" id="EOY10684.1"/>
    </source>
</evidence>
<dbReference type="Proteomes" id="UP000026915">
    <property type="component" value="Chromosome 5"/>
</dbReference>
<organism evidence="2 3">
    <name type="scientific">Theobroma cacao</name>
    <name type="common">Cacao</name>
    <name type="synonym">Cocoa</name>
    <dbReference type="NCBI Taxonomy" id="3641"/>
    <lineage>
        <taxon>Eukaryota</taxon>
        <taxon>Viridiplantae</taxon>
        <taxon>Streptophyta</taxon>
        <taxon>Embryophyta</taxon>
        <taxon>Tracheophyta</taxon>
        <taxon>Spermatophyta</taxon>
        <taxon>Magnoliopsida</taxon>
        <taxon>eudicotyledons</taxon>
        <taxon>Gunneridae</taxon>
        <taxon>Pentapetalae</taxon>
        <taxon>rosids</taxon>
        <taxon>malvids</taxon>
        <taxon>Malvales</taxon>
        <taxon>Malvaceae</taxon>
        <taxon>Byttnerioideae</taxon>
        <taxon>Theobroma</taxon>
    </lineage>
</organism>
<evidence type="ECO:0000313" key="3">
    <source>
        <dbReference type="Proteomes" id="UP000026915"/>
    </source>
</evidence>
<dbReference type="EMBL" id="CM001883">
    <property type="protein sequence ID" value="EOY10684.1"/>
    <property type="molecule type" value="Genomic_DNA"/>
</dbReference>
<sequence length="147" mass="16653">MLSGGNYADVTMITCSNGSSSRIEKQKCPTYSSSNGMKIEKRPAGEEIIAQTKRSSSLPNSGLKKAKKSLKRMKVEVAEKRGETRLMMELLKEEAKAKGIAIEKIRTDNERMKRQNVLKLEKDECIRQFINHMLVIFEAEDNVLMLD</sequence>
<feature type="region of interest" description="Disordered" evidence="1">
    <location>
        <begin position="21"/>
        <end position="40"/>
    </location>
</feature>
<dbReference type="InParanoid" id="A0A061F887"/>
<reference evidence="2 3" key="1">
    <citation type="journal article" date="2013" name="Genome Biol.">
        <title>The genome sequence of the most widely cultivated cacao type and its use to identify candidate genes regulating pod color.</title>
        <authorList>
            <person name="Motamayor J.C."/>
            <person name="Mockaitis K."/>
            <person name="Schmutz J."/>
            <person name="Haiminen N."/>
            <person name="Iii D.L."/>
            <person name="Cornejo O."/>
            <person name="Findley S.D."/>
            <person name="Zheng P."/>
            <person name="Utro F."/>
            <person name="Royaert S."/>
            <person name="Saski C."/>
            <person name="Jenkins J."/>
            <person name="Podicheti R."/>
            <person name="Zhao M."/>
            <person name="Scheffler B.E."/>
            <person name="Stack J.C."/>
            <person name="Feltus F.A."/>
            <person name="Mustiga G.M."/>
            <person name="Amores F."/>
            <person name="Phillips W."/>
            <person name="Marelli J.P."/>
            <person name="May G.D."/>
            <person name="Shapiro H."/>
            <person name="Ma J."/>
            <person name="Bustamante C.D."/>
            <person name="Schnell R.J."/>
            <person name="Main D."/>
            <person name="Gilbert D."/>
            <person name="Parida L."/>
            <person name="Kuhn D.N."/>
        </authorList>
    </citation>
    <scope>NUCLEOTIDE SEQUENCE [LARGE SCALE GENOMIC DNA]</scope>
    <source>
        <strain evidence="3">cv. Matina 1-6</strain>
    </source>
</reference>
<protein>
    <recommendedName>
        <fullName evidence="4">No apical meristem-associated C-terminal domain-containing protein</fullName>
    </recommendedName>
</protein>
<accession>A0A061F887</accession>
<dbReference type="Gramene" id="EOY10684">
    <property type="protein sequence ID" value="EOY10684"/>
    <property type="gene ID" value="TCM_025986"/>
</dbReference>
<dbReference type="HOGENOM" id="CLU_1771411_0_0_1"/>
<dbReference type="AlphaFoldDB" id="A0A061F887"/>
<evidence type="ECO:0000256" key="1">
    <source>
        <dbReference type="SAM" id="MobiDB-lite"/>
    </source>
</evidence>
<keyword evidence="3" id="KW-1185">Reference proteome</keyword>
<proteinExistence type="predicted"/>
<gene>
    <name evidence="2" type="ORF">TCM_025986</name>
</gene>
<name>A0A061F887_THECC</name>
<evidence type="ECO:0008006" key="4">
    <source>
        <dbReference type="Google" id="ProtNLM"/>
    </source>
</evidence>